<evidence type="ECO:0000256" key="1">
    <source>
        <dbReference type="SAM" id="MobiDB-lite"/>
    </source>
</evidence>
<proteinExistence type="predicted"/>
<comment type="caution">
    <text evidence="2">The sequence shown here is derived from an EMBL/GenBank/DDBJ whole genome shotgun (WGS) entry which is preliminary data.</text>
</comment>
<gene>
    <name evidence="2" type="ORF">CCHR01_18941</name>
</gene>
<reference evidence="2" key="1">
    <citation type="submission" date="2023-01" db="EMBL/GenBank/DDBJ databases">
        <title>Colletotrichum chrysophilum M932 genome sequence.</title>
        <authorList>
            <person name="Baroncelli R."/>
        </authorList>
    </citation>
    <scope>NUCLEOTIDE SEQUENCE</scope>
    <source>
        <strain evidence="2">M932</strain>
    </source>
</reference>
<protein>
    <submittedName>
        <fullName evidence="2">Uncharacterized protein</fullName>
    </submittedName>
</protein>
<dbReference type="Proteomes" id="UP001243330">
    <property type="component" value="Unassembled WGS sequence"/>
</dbReference>
<sequence length="121" mass="12531">MVPRDELLPGDGDGDESGPVVDDTEIPPMLMSKMVLAVVTRDVDGEPPGEVVENSVVELGVELNTVPGPEPTEDPTGLMAELLGVTELGLDGRVSAGGDIALDEAVLWKPPSLVGVLCTTE</sequence>
<name>A0AAD9E7P5_9PEZI</name>
<dbReference type="EMBL" id="JAQOWY010000830">
    <property type="protein sequence ID" value="KAK1838440.1"/>
    <property type="molecule type" value="Genomic_DNA"/>
</dbReference>
<evidence type="ECO:0000313" key="3">
    <source>
        <dbReference type="Proteomes" id="UP001243330"/>
    </source>
</evidence>
<evidence type="ECO:0000313" key="2">
    <source>
        <dbReference type="EMBL" id="KAK1838440.1"/>
    </source>
</evidence>
<feature type="region of interest" description="Disordered" evidence="1">
    <location>
        <begin position="1"/>
        <end position="25"/>
    </location>
</feature>
<keyword evidence="3" id="KW-1185">Reference proteome</keyword>
<accession>A0AAD9E7P5</accession>
<organism evidence="2 3">
    <name type="scientific">Colletotrichum chrysophilum</name>
    <dbReference type="NCBI Taxonomy" id="1836956"/>
    <lineage>
        <taxon>Eukaryota</taxon>
        <taxon>Fungi</taxon>
        <taxon>Dikarya</taxon>
        <taxon>Ascomycota</taxon>
        <taxon>Pezizomycotina</taxon>
        <taxon>Sordariomycetes</taxon>
        <taxon>Hypocreomycetidae</taxon>
        <taxon>Glomerellales</taxon>
        <taxon>Glomerellaceae</taxon>
        <taxon>Colletotrichum</taxon>
        <taxon>Colletotrichum gloeosporioides species complex</taxon>
    </lineage>
</organism>
<dbReference type="AlphaFoldDB" id="A0AAD9E7P5"/>